<evidence type="ECO:0000256" key="1">
    <source>
        <dbReference type="SAM" id="SignalP"/>
    </source>
</evidence>
<protein>
    <submittedName>
        <fullName evidence="2">Uncharacterized protein</fullName>
    </submittedName>
</protein>
<sequence length="56" mass="6196">MKSLIWLACLLSPFAATAQPIAIAAPDAGWQVRFDAPEWKPLRSQTALFTRPQRAS</sequence>
<keyword evidence="3" id="KW-1185">Reference proteome</keyword>
<dbReference type="GeneID" id="89683981"/>
<proteinExistence type="predicted"/>
<dbReference type="RefSeq" id="WP_155294751.1">
    <property type="nucleotide sequence ID" value="NZ_CP142381.1"/>
</dbReference>
<organism evidence="2 3">
    <name type="scientific">Chromobacterium subtsugae</name>
    <dbReference type="NCBI Taxonomy" id="251747"/>
    <lineage>
        <taxon>Bacteria</taxon>
        <taxon>Pseudomonadati</taxon>
        <taxon>Pseudomonadota</taxon>
        <taxon>Betaproteobacteria</taxon>
        <taxon>Neisseriales</taxon>
        <taxon>Chromobacteriaceae</taxon>
        <taxon>Chromobacterium</taxon>
    </lineage>
</organism>
<reference evidence="2 3" key="1">
    <citation type="submission" date="2021-05" db="EMBL/GenBank/DDBJ databases">
        <title>Draft Whole Genome Sequencing Of Biosensor Chromobacterium violaceum Strain CV026 Reveals A Regulatory RNA In Chromobacterium violaceum Phenotype Regulatory Network.</title>
        <authorList>
            <person name="Hong K.W."/>
            <person name="Chan K.G."/>
            <person name="Chang C.-Y."/>
        </authorList>
    </citation>
    <scope>NUCLEOTIDE SEQUENCE [LARGE SCALE GENOMIC DNA]</scope>
    <source>
        <strain evidence="2 3">ATCC 31532</strain>
    </source>
</reference>
<gene>
    <name evidence="2" type="ORF">KIF53_11510</name>
</gene>
<evidence type="ECO:0000313" key="2">
    <source>
        <dbReference type="EMBL" id="MBW8288253.1"/>
    </source>
</evidence>
<feature type="signal peptide" evidence="1">
    <location>
        <begin position="1"/>
        <end position="18"/>
    </location>
</feature>
<evidence type="ECO:0000313" key="3">
    <source>
        <dbReference type="Proteomes" id="UP000711178"/>
    </source>
</evidence>
<dbReference type="Proteomes" id="UP000711178">
    <property type="component" value="Unassembled WGS sequence"/>
</dbReference>
<name>A0ABS7FG24_9NEIS</name>
<accession>A0ABS7FG24</accession>
<comment type="caution">
    <text evidence="2">The sequence shown here is derived from an EMBL/GenBank/DDBJ whole genome shotgun (WGS) entry which is preliminary data.</text>
</comment>
<feature type="chain" id="PRO_5046820639" evidence="1">
    <location>
        <begin position="19"/>
        <end position="56"/>
    </location>
</feature>
<dbReference type="EMBL" id="JAHDTB010000009">
    <property type="protein sequence ID" value="MBW8288253.1"/>
    <property type="molecule type" value="Genomic_DNA"/>
</dbReference>
<keyword evidence="1" id="KW-0732">Signal</keyword>